<feature type="compositionally biased region" description="Basic and acidic residues" evidence="1">
    <location>
        <begin position="125"/>
        <end position="141"/>
    </location>
</feature>
<dbReference type="InterPro" id="IPR045293">
    <property type="entry name" value="Complex1_LYR_LYRM2"/>
</dbReference>
<gene>
    <name evidence="2" type="ORF">Ocin01_11542</name>
</gene>
<evidence type="ECO:0000256" key="1">
    <source>
        <dbReference type="SAM" id="MobiDB-lite"/>
    </source>
</evidence>
<accession>A0A1D2MQJ8</accession>
<keyword evidence="3" id="KW-1185">Reference proteome</keyword>
<evidence type="ECO:0000313" key="3">
    <source>
        <dbReference type="Proteomes" id="UP000094527"/>
    </source>
</evidence>
<dbReference type="PANTHER" id="PTHR13675">
    <property type="entry name" value="LYR MOTIF-CONTAINING PROTEIN 2"/>
    <property type="match status" value="1"/>
</dbReference>
<comment type="caution">
    <text evidence="2">The sequence shown here is derived from an EMBL/GenBank/DDBJ whole genome shotgun (WGS) entry which is preliminary data.</text>
</comment>
<feature type="compositionally biased region" description="Polar residues" evidence="1">
    <location>
        <begin position="113"/>
        <end position="124"/>
    </location>
</feature>
<dbReference type="AlphaFoldDB" id="A0A1D2MQJ8"/>
<protein>
    <submittedName>
        <fullName evidence="2">LYR motif-containing protein 2</fullName>
    </submittedName>
</protein>
<feature type="region of interest" description="Disordered" evidence="1">
    <location>
        <begin position="113"/>
        <end position="141"/>
    </location>
</feature>
<dbReference type="OrthoDB" id="74240at2759"/>
<evidence type="ECO:0000313" key="2">
    <source>
        <dbReference type="EMBL" id="ODM95138.1"/>
    </source>
</evidence>
<dbReference type="GO" id="GO:0005739">
    <property type="term" value="C:mitochondrion"/>
    <property type="evidence" value="ECO:0007669"/>
    <property type="project" value="TreeGrafter"/>
</dbReference>
<dbReference type="EMBL" id="LJIJ01000706">
    <property type="protein sequence ID" value="ODM95138.1"/>
    <property type="molecule type" value="Genomic_DNA"/>
</dbReference>
<proteinExistence type="predicted"/>
<reference evidence="2 3" key="1">
    <citation type="journal article" date="2016" name="Genome Biol. Evol.">
        <title>Gene Family Evolution Reflects Adaptation to Soil Environmental Stressors in the Genome of the Collembolan Orchesella cincta.</title>
        <authorList>
            <person name="Faddeeva-Vakhrusheva A."/>
            <person name="Derks M.F."/>
            <person name="Anvar S.Y."/>
            <person name="Agamennone V."/>
            <person name="Suring W."/>
            <person name="Smit S."/>
            <person name="van Straalen N.M."/>
            <person name="Roelofs D."/>
        </authorList>
    </citation>
    <scope>NUCLEOTIDE SEQUENCE [LARGE SCALE GENOMIC DNA]</scope>
    <source>
        <tissue evidence="2">Mixed pool</tissue>
    </source>
</reference>
<name>A0A1D2MQJ8_ORCCI</name>
<dbReference type="CDD" id="cd20262">
    <property type="entry name" value="Complex1_LYR_LYRM2"/>
    <property type="match status" value="1"/>
</dbReference>
<dbReference type="Proteomes" id="UP000094527">
    <property type="component" value="Unassembled WGS sequence"/>
</dbReference>
<organism evidence="2 3">
    <name type="scientific">Orchesella cincta</name>
    <name type="common">Springtail</name>
    <name type="synonym">Podura cincta</name>
    <dbReference type="NCBI Taxonomy" id="48709"/>
    <lineage>
        <taxon>Eukaryota</taxon>
        <taxon>Metazoa</taxon>
        <taxon>Ecdysozoa</taxon>
        <taxon>Arthropoda</taxon>
        <taxon>Hexapoda</taxon>
        <taxon>Collembola</taxon>
        <taxon>Entomobryomorpha</taxon>
        <taxon>Entomobryoidea</taxon>
        <taxon>Orchesellidae</taxon>
        <taxon>Orchesellinae</taxon>
        <taxon>Orchesella</taxon>
    </lineage>
</organism>
<sequence length="141" mass="16405">MPSLTFVLQKFQKPPMSLKQFMLRSEVLKLYRGFLRLGRLMDTPSPSTASAVHETNSKNANTRNLHPLQLEWISWVRSEFRLRQNTTEEELVRMMLSHGKRQLQEMERTILLATNRNSPSSTTKPDAENTTKIQDKTNKMS</sequence>